<evidence type="ECO:0000256" key="2">
    <source>
        <dbReference type="ARBA" id="ARBA00006275"/>
    </source>
</evidence>
<proteinExistence type="inferred from homology"/>
<keyword evidence="5" id="KW-0998">Cell outer membrane</keyword>
<evidence type="ECO:0000313" key="8">
    <source>
        <dbReference type="EMBL" id="TGE28341.1"/>
    </source>
</evidence>
<dbReference type="InterPro" id="IPR012944">
    <property type="entry name" value="SusD_RagB_dom"/>
</dbReference>
<keyword evidence="3" id="KW-0732">Signal</keyword>
<dbReference type="Gene3D" id="1.25.40.390">
    <property type="match status" value="1"/>
</dbReference>
<dbReference type="InterPro" id="IPR033985">
    <property type="entry name" value="SusD-like_N"/>
</dbReference>
<dbReference type="Proteomes" id="UP000298471">
    <property type="component" value="Unassembled WGS sequence"/>
</dbReference>
<accession>A0A4Z0QH30</accession>
<dbReference type="AlphaFoldDB" id="A0A4Z0QH30"/>
<keyword evidence="4" id="KW-0472">Membrane</keyword>
<dbReference type="InterPro" id="IPR011990">
    <property type="entry name" value="TPR-like_helical_dom_sf"/>
</dbReference>
<reference evidence="8 9" key="1">
    <citation type="submission" date="2019-04" db="EMBL/GenBank/DDBJ databases">
        <authorList>
            <person name="Feng G."/>
            <person name="Zhang J."/>
            <person name="Zhu H."/>
        </authorList>
    </citation>
    <scope>NUCLEOTIDE SEQUENCE [LARGE SCALE GENOMIC DNA]</scope>
    <source>
        <strain evidence="8 9">9PBR-1</strain>
    </source>
</reference>
<evidence type="ECO:0000256" key="5">
    <source>
        <dbReference type="ARBA" id="ARBA00023237"/>
    </source>
</evidence>
<evidence type="ECO:0000256" key="3">
    <source>
        <dbReference type="ARBA" id="ARBA00022729"/>
    </source>
</evidence>
<name>A0A4Z0QH30_9BACT</name>
<sequence length="463" mass="50824">MTAITPTTISTSMKYSLNHLFFAILLGASTLSITACNDLLEPTPVQQLADDKAITDAGSARSATIGVYDRVQAYYQLNWPVLGFLPGDNVRFNGTLNQFLQIDQNQLSADNVLITEAWTQMYQAVNGANNVLAALPAINDPLLPAAEKNQLLGEAYFLRALVYFDLGRGWGGVPLVLTPTRTKENGAGQGRSTLAQTYDQVLADLTQAESLLPETATRNRAVKAAARALRARLHLYRQQWSEAETYATQVIGSSNYRLVTPYRAISTAPFLSQESVLELTFSNSDANSMWNNWFPSALGGQFNFQPLPTAITLLNDPTTGGSRAALLASTTINGSSVTYGNLYSRSAQRDDPSYVLRLAEQYLIRAEARAKQNKLNDALNDLNAVRARAGVEPSKAATAEALLLAIENERRVEFAFEADRWFDLVRTGRAGTVLGVTDQRRWLFPIPFNDLVADRSLEQNPGY</sequence>
<feature type="domain" description="RagB/SusD" evidence="6">
    <location>
        <begin position="344"/>
        <end position="428"/>
    </location>
</feature>
<feature type="domain" description="SusD-like N-terminal" evidence="7">
    <location>
        <begin position="99"/>
        <end position="235"/>
    </location>
</feature>
<evidence type="ECO:0000256" key="4">
    <source>
        <dbReference type="ARBA" id="ARBA00023136"/>
    </source>
</evidence>
<dbReference type="OrthoDB" id="9792139at2"/>
<dbReference type="EMBL" id="SRMB01000001">
    <property type="protein sequence ID" value="TGE28341.1"/>
    <property type="molecule type" value="Genomic_DNA"/>
</dbReference>
<keyword evidence="9" id="KW-1185">Reference proteome</keyword>
<dbReference type="Pfam" id="PF07980">
    <property type="entry name" value="SusD_RagB"/>
    <property type="match status" value="1"/>
</dbReference>
<evidence type="ECO:0000256" key="1">
    <source>
        <dbReference type="ARBA" id="ARBA00004442"/>
    </source>
</evidence>
<gene>
    <name evidence="8" type="ORF">E5K02_02425</name>
</gene>
<dbReference type="Pfam" id="PF14322">
    <property type="entry name" value="SusD-like_3"/>
    <property type="match status" value="1"/>
</dbReference>
<comment type="subcellular location">
    <subcellularLocation>
        <location evidence="1">Cell outer membrane</location>
    </subcellularLocation>
</comment>
<evidence type="ECO:0000259" key="6">
    <source>
        <dbReference type="Pfam" id="PF07980"/>
    </source>
</evidence>
<dbReference type="CDD" id="cd08977">
    <property type="entry name" value="SusD"/>
    <property type="match status" value="1"/>
</dbReference>
<evidence type="ECO:0000259" key="7">
    <source>
        <dbReference type="Pfam" id="PF14322"/>
    </source>
</evidence>
<protein>
    <submittedName>
        <fullName evidence="8">RagB/SusD family nutrient uptake outer membrane protein</fullName>
    </submittedName>
</protein>
<dbReference type="GO" id="GO:0009279">
    <property type="term" value="C:cell outer membrane"/>
    <property type="evidence" value="ECO:0007669"/>
    <property type="project" value="UniProtKB-SubCell"/>
</dbReference>
<evidence type="ECO:0000313" key="9">
    <source>
        <dbReference type="Proteomes" id="UP000298471"/>
    </source>
</evidence>
<dbReference type="SUPFAM" id="SSF48452">
    <property type="entry name" value="TPR-like"/>
    <property type="match status" value="1"/>
</dbReference>
<comment type="similarity">
    <text evidence="2">Belongs to the SusD family.</text>
</comment>
<comment type="caution">
    <text evidence="8">The sequence shown here is derived from an EMBL/GenBank/DDBJ whole genome shotgun (WGS) entry which is preliminary data.</text>
</comment>
<organism evidence="8 9">
    <name type="scientific">Hymenobacter metallicola</name>
    <dbReference type="NCBI Taxonomy" id="2563114"/>
    <lineage>
        <taxon>Bacteria</taxon>
        <taxon>Pseudomonadati</taxon>
        <taxon>Bacteroidota</taxon>
        <taxon>Cytophagia</taxon>
        <taxon>Cytophagales</taxon>
        <taxon>Hymenobacteraceae</taxon>
        <taxon>Hymenobacter</taxon>
    </lineage>
</organism>